<dbReference type="AlphaFoldDB" id="A0AAW0E5S6"/>
<sequence>MFTGSHVDLDDIKNSLDGFPLAENAADDSNDGTIMSICEARIAILTEHTIAGVASALQVGFAKGWTAAMQSWASDKDWVKLAEIFTNSTLFSALAKDRVPVTSDPSCRSIAEELRWSNEAIGSLTDVICTRQMTPFLF</sequence>
<evidence type="ECO:0000313" key="2">
    <source>
        <dbReference type="Proteomes" id="UP001362999"/>
    </source>
</evidence>
<keyword evidence="2" id="KW-1185">Reference proteome</keyword>
<dbReference type="Proteomes" id="UP001362999">
    <property type="component" value="Unassembled WGS sequence"/>
</dbReference>
<gene>
    <name evidence="1" type="ORF">R3P38DRAFT_3167737</name>
</gene>
<proteinExistence type="predicted"/>
<accession>A0AAW0E5S6</accession>
<name>A0AAW0E5S6_9AGAR</name>
<reference evidence="1 2" key="1">
    <citation type="journal article" date="2024" name="J Genomics">
        <title>Draft genome sequencing and assembly of Favolaschia claudopus CIRM-BRFM 2984 isolated from oak limbs.</title>
        <authorList>
            <person name="Navarro D."/>
            <person name="Drula E."/>
            <person name="Chaduli D."/>
            <person name="Cazenave R."/>
            <person name="Ahrendt S."/>
            <person name="Wang J."/>
            <person name="Lipzen A."/>
            <person name="Daum C."/>
            <person name="Barry K."/>
            <person name="Grigoriev I.V."/>
            <person name="Favel A."/>
            <person name="Rosso M.N."/>
            <person name="Martin F."/>
        </authorList>
    </citation>
    <scope>NUCLEOTIDE SEQUENCE [LARGE SCALE GENOMIC DNA]</scope>
    <source>
        <strain evidence="1 2">CIRM-BRFM 2984</strain>
    </source>
</reference>
<evidence type="ECO:0000313" key="1">
    <source>
        <dbReference type="EMBL" id="KAK7059382.1"/>
    </source>
</evidence>
<comment type="caution">
    <text evidence="1">The sequence shown here is derived from an EMBL/GenBank/DDBJ whole genome shotgun (WGS) entry which is preliminary data.</text>
</comment>
<dbReference type="EMBL" id="JAWWNJ010000003">
    <property type="protein sequence ID" value="KAK7059382.1"/>
    <property type="molecule type" value="Genomic_DNA"/>
</dbReference>
<protein>
    <submittedName>
        <fullName evidence="1">Uncharacterized protein</fullName>
    </submittedName>
</protein>
<organism evidence="1 2">
    <name type="scientific">Favolaschia claudopus</name>
    <dbReference type="NCBI Taxonomy" id="2862362"/>
    <lineage>
        <taxon>Eukaryota</taxon>
        <taxon>Fungi</taxon>
        <taxon>Dikarya</taxon>
        <taxon>Basidiomycota</taxon>
        <taxon>Agaricomycotina</taxon>
        <taxon>Agaricomycetes</taxon>
        <taxon>Agaricomycetidae</taxon>
        <taxon>Agaricales</taxon>
        <taxon>Marasmiineae</taxon>
        <taxon>Mycenaceae</taxon>
        <taxon>Favolaschia</taxon>
    </lineage>
</organism>